<organism evidence="11 12">
    <name type="scientific">Sphingomonas lycopersici</name>
    <dbReference type="NCBI Taxonomy" id="2951807"/>
    <lineage>
        <taxon>Bacteria</taxon>
        <taxon>Pseudomonadati</taxon>
        <taxon>Pseudomonadota</taxon>
        <taxon>Alphaproteobacteria</taxon>
        <taxon>Sphingomonadales</taxon>
        <taxon>Sphingomonadaceae</taxon>
        <taxon>Sphingomonas</taxon>
    </lineage>
</organism>
<reference evidence="11" key="1">
    <citation type="submission" date="2022-06" db="EMBL/GenBank/DDBJ databases">
        <title>Sphingomonas sp. nov. isolated from rhizosphere soil of tomato.</title>
        <authorList>
            <person name="Dong H."/>
            <person name="Gao R."/>
        </authorList>
    </citation>
    <scope>NUCLEOTIDE SEQUENCE</scope>
    <source>
        <strain evidence="11">MMSM24</strain>
    </source>
</reference>
<evidence type="ECO:0000256" key="6">
    <source>
        <dbReference type="ARBA" id="ARBA00023235"/>
    </source>
</evidence>
<comment type="function">
    <text evidence="7">Catalyzes the interconversion of L-alanine and D-alanine. May also act on other amino acids.</text>
</comment>
<dbReference type="SUPFAM" id="SSF51419">
    <property type="entry name" value="PLP-binding barrel"/>
    <property type="match status" value="1"/>
</dbReference>
<dbReference type="Proteomes" id="UP001165565">
    <property type="component" value="Unassembled WGS sequence"/>
</dbReference>
<dbReference type="SUPFAM" id="SSF50621">
    <property type="entry name" value="Alanine racemase C-terminal domain-like"/>
    <property type="match status" value="1"/>
</dbReference>
<dbReference type="AlphaFoldDB" id="A0AA41Z7J3"/>
<evidence type="ECO:0000313" key="11">
    <source>
        <dbReference type="EMBL" id="MCW6534299.1"/>
    </source>
</evidence>
<comment type="caution">
    <text evidence="11">The sequence shown here is derived from an EMBL/GenBank/DDBJ whole genome shotgun (WGS) entry which is preliminary data.</text>
</comment>
<comment type="similarity">
    <text evidence="3 7">Belongs to the alanine racemase family.</text>
</comment>
<feature type="active site" description="Proton acceptor; specific for D-alanine" evidence="7">
    <location>
        <position position="41"/>
    </location>
</feature>
<keyword evidence="5 7" id="KW-0663">Pyridoxal phosphate</keyword>
<dbReference type="GO" id="GO:0030170">
    <property type="term" value="F:pyridoxal phosphate binding"/>
    <property type="evidence" value="ECO:0007669"/>
    <property type="project" value="UniProtKB-UniRule"/>
</dbReference>
<dbReference type="InterPro" id="IPR011079">
    <property type="entry name" value="Ala_racemase_C"/>
</dbReference>
<evidence type="ECO:0000256" key="4">
    <source>
        <dbReference type="ARBA" id="ARBA00013089"/>
    </source>
</evidence>
<comment type="pathway">
    <text evidence="7">Amino-acid biosynthesis; D-alanine biosynthesis; D-alanine from L-alanine: step 1/1.</text>
</comment>
<dbReference type="InterPro" id="IPR001608">
    <property type="entry name" value="Ala_racemase_N"/>
</dbReference>
<dbReference type="InterPro" id="IPR020622">
    <property type="entry name" value="Ala_racemase_pyridoxalP-BS"/>
</dbReference>
<dbReference type="InterPro" id="IPR029066">
    <property type="entry name" value="PLP-binding_barrel"/>
</dbReference>
<feature type="modified residue" description="N6-(pyridoxal phosphate)lysine" evidence="7 8">
    <location>
        <position position="41"/>
    </location>
</feature>
<dbReference type="Gene3D" id="2.40.37.10">
    <property type="entry name" value="Lyase, Ornithine Decarboxylase, Chain A, domain 1"/>
    <property type="match status" value="1"/>
</dbReference>
<dbReference type="PANTHER" id="PTHR30511">
    <property type="entry name" value="ALANINE RACEMASE"/>
    <property type="match status" value="1"/>
</dbReference>
<dbReference type="GO" id="GO:0030632">
    <property type="term" value="P:D-alanine biosynthetic process"/>
    <property type="evidence" value="ECO:0007669"/>
    <property type="project" value="UniProtKB-UniRule"/>
</dbReference>
<evidence type="ECO:0000256" key="7">
    <source>
        <dbReference type="HAMAP-Rule" id="MF_01201"/>
    </source>
</evidence>
<evidence type="ECO:0000256" key="9">
    <source>
        <dbReference type="PIRSR" id="PIRSR600821-52"/>
    </source>
</evidence>
<dbReference type="HAMAP" id="MF_01201">
    <property type="entry name" value="Ala_racemase"/>
    <property type="match status" value="1"/>
</dbReference>
<evidence type="ECO:0000313" key="12">
    <source>
        <dbReference type="Proteomes" id="UP001165565"/>
    </source>
</evidence>
<dbReference type="InterPro" id="IPR000821">
    <property type="entry name" value="Ala_racemase"/>
</dbReference>
<dbReference type="CDD" id="cd00430">
    <property type="entry name" value="PLPDE_III_AR"/>
    <property type="match status" value="1"/>
</dbReference>
<feature type="binding site" evidence="7 9">
    <location>
        <position position="309"/>
    </location>
    <ligand>
        <name>substrate</name>
    </ligand>
</feature>
<gene>
    <name evidence="11" type="primary">alr</name>
    <name evidence="11" type="ORF">NEE01_05805</name>
</gene>
<evidence type="ECO:0000256" key="1">
    <source>
        <dbReference type="ARBA" id="ARBA00000316"/>
    </source>
</evidence>
<protein>
    <recommendedName>
        <fullName evidence="4 7">Alanine racemase</fullName>
        <ecNumber evidence="4 7">5.1.1.1</ecNumber>
    </recommendedName>
</protein>
<evidence type="ECO:0000256" key="8">
    <source>
        <dbReference type="PIRSR" id="PIRSR600821-50"/>
    </source>
</evidence>
<keyword evidence="12" id="KW-1185">Reference proteome</keyword>
<comment type="cofactor">
    <cofactor evidence="2 7 8">
        <name>pyridoxal 5'-phosphate</name>
        <dbReference type="ChEBI" id="CHEBI:597326"/>
    </cofactor>
</comment>
<evidence type="ECO:0000259" key="10">
    <source>
        <dbReference type="SMART" id="SM01005"/>
    </source>
</evidence>
<accession>A0AA41Z7J3</accession>
<feature type="active site" description="Proton acceptor; specific for L-alanine" evidence="7">
    <location>
        <position position="261"/>
    </location>
</feature>
<dbReference type="PRINTS" id="PR00992">
    <property type="entry name" value="ALARACEMASE"/>
</dbReference>
<dbReference type="Pfam" id="PF00842">
    <property type="entry name" value="Ala_racemase_C"/>
    <property type="match status" value="1"/>
</dbReference>
<dbReference type="Pfam" id="PF01168">
    <property type="entry name" value="Ala_racemase_N"/>
    <property type="match status" value="1"/>
</dbReference>
<feature type="binding site" evidence="7 9">
    <location>
        <position position="140"/>
    </location>
    <ligand>
        <name>substrate</name>
    </ligand>
</feature>
<evidence type="ECO:0000256" key="3">
    <source>
        <dbReference type="ARBA" id="ARBA00007880"/>
    </source>
</evidence>
<dbReference type="NCBIfam" id="TIGR00492">
    <property type="entry name" value="alr"/>
    <property type="match status" value="1"/>
</dbReference>
<comment type="catalytic activity">
    <reaction evidence="1 7">
        <text>L-alanine = D-alanine</text>
        <dbReference type="Rhea" id="RHEA:20249"/>
        <dbReference type="ChEBI" id="CHEBI:57416"/>
        <dbReference type="ChEBI" id="CHEBI:57972"/>
        <dbReference type="EC" id="5.1.1.1"/>
    </reaction>
</comment>
<dbReference type="SMART" id="SM01005">
    <property type="entry name" value="Ala_racemase_C"/>
    <property type="match status" value="1"/>
</dbReference>
<dbReference type="PROSITE" id="PS00395">
    <property type="entry name" value="ALANINE_RACEMASE"/>
    <property type="match status" value="1"/>
</dbReference>
<dbReference type="Gene3D" id="3.20.20.10">
    <property type="entry name" value="Alanine racemase"/>
    <property type="match status" value="1"/>
</dbReference>
<dbReference type="GO" id="GO:0008784">
    <property type="term" value="F:alanine racemase activity"/>
    <property type="evidence" value="ECO:0007669"/>
    <property type="project" value="UniProtKB-UniRule"/>
</dbReference>
<dbReference type="InterPro" id="IPR009006">
    <property type="entry name" value="Ala_racemase/Decarboxylase_C"/>
</dbReference>
<dbReference type="PANTHER" id="PTHR30511:SF0">
    <property type="entry name" value="ALANINE RACEMASE, CATABOLIC-RELATED"/>
    <property type="match status" value="1"/>
</dbReference>
<feature type="domain" description="Alanine racemase C-terminal" evidence="10">
    <location>
        <begin position="240"/>
        <end position="366"/>
    </location>
</feature>
<sequence length="373" mass="39242">MAKHLCPTSSSRLTIDLGAIRDNYRLIAARIAPAMCSAVVKADAYGLGAARVAPMLRDAGCGIFFVAQLGEAIALREALGAGSEILILNGVDPGGERLCADHGLIPVLNSLSQVERWRTLARERGTALPAALQVDSGMSRLGLDARSVATLADDAAFTREVSLRLLMTHLACADAPGNSANEAQLARFALARARFPGVPASIANSGGSFLPEEFHCDVARPGIALYGVAPSALAEGLRPVATLAARVIQIREIEAGTGVGYGLDYIASERRRLATVGIGYADGWPRHLSNVGAVWHQGTRLPITGRVSMDSLTVDISALPDEALAEGDFVELLGPSQTLDDVAGEAGTIAYEILTQLGRRHERRYVDGAQICA</sequence>
<dbReference type="EC" id="5.1.1.1" evidence="4 7"/>
<dbReference type="RefSeq" id="WP_265268237.1">
    <property type="nucleotide sequence ID" value="NZ_JANFAV010000003.1"/>
</dbReference>
<keyword evidence="6 7" id="KW-0413">Isomerase</keyword>
<proteinExistence type="inferred from homology"/>
<evidence type="ECO:0000256" key="2">
    <source>
        <dbReference type="ARBA" id="ARBA00001933"/>
    </source>
</evidence>
<evidence type="ECO:0000256" key="5">
    <source>
        <dbReference type="ARBA" id="ARBA00022898"/>
    </source>
</evidence>
<dbReference type="GO" id="GO:0005829">
    <property type="term" value="C:cytosol"/>
    <property type="evidence" value="ECO:0007669"/>
    <property type="project" value="TreeGrafter"/>
</dbReference>
<name>A0AA41Z7J3_9SPHN</name>
<dbReference type="EMBL" id="JANFAV010000003">
    <property type="protein sequence ID" value="MCW6534299.1"/>
    <property type="molecule type" value="Genomic_DNA"/>
</dbReference>